<name>A0A3S2TVA2_9BACI</name>
<protein>
    <submittedName>
        <fullName evidence="3">YtxH domain-containing protein</fullName>
    </submittedName>
</protein>
<keyword evidence="2" id="KW-0812">Transmembrane</keyword>
<evidence type="ECO:0000256" key="1">
    <source>
        <dbReference type="SAM" id="MobiDB-lite"/>
    </source>
</evidence>
<feature type="transmembrane region" description="Helical" evidence="2">
    <location>
        <begin position="6"/>
        <end position="23"/>
    </location>
</feature>
<dbReference type="RefSeq" id="WP_127740061.1">
    <property type="nucleotide sequence ID" value="NZ_RZTZ01000010.1"/>
</dbReference>
<evidence type="ECO:0000313" key="4">
    <source>
        <dbReference type="Proteomes" id="UP000288024"/>
    </source>
</evidence>
<reference evidence="3 4" key="1">
    <citation type="submission" date="2019-01" db="EMBL/GenBank/DDBJ databases">
        <title>Bacillus sp. M5HDSG1-1, whole genome shotgun sequence.</title>
        <authorList>
            <person name="Tuo L."/>
        </authorList>
    </citation>
    <scope>NUCLEOTIDE SEQUENCE [LARGE SCALE GENOMIC DNA]</scope>
    <source>
        <strain evidence="3 4">M5HDSG1-1</strain>
    </source>
</reference>
<comment type="caution">
    <text evidence="3">The sequence shown here is derived from an EMBL/GenBank/DDBJ whole genome shotgun (WGS) entry which is preliminary data.</text>
</comment>
<feature type="region of interest" description="Disordered" evidence="1">
    <location>
        <begin position="99"/>
        <end position="132"/>
    </location>
</feature>
<evidence type="ECO:0000256" key="2">
    <source>
        <dbReference type="SAM" id="Phobius"/>
    </source>
</evidence>
<dbReference type="EMBL" id="RZTZ01000010">
    <property type="protein sequence ID" value="RVT59065.1"/>
    <property type="molecule type" value="Genomic_DNA"/>
</dbReference>
<organism evidence="3 4">
    <name type="scientific">Niallia taxi</name>
    <dbReference type="NCBI Taxonomy" id="2499688"/>
    <lineage>
        <taxon>Bacteria</taxon>
        <taxon>Bacillati</taxon>
        <taxon>Bacillota</taxon>
        <taxon>Bacilli</taxon>
        <taxon>Bacillales</taxon>
        <taxon>Bacillaceae</taxon>
        <taxon>Niallia</taxon>
    </lineage>
</organism>
<gene>
    <name evidence="3" type="ORF">EM808_19975</name>
</gene>
<keyword evidence="2" id="KW-0472">Membrane</keyword>
<feature type="compositionally biased region" description="Low complexity" evidence="1">
    <location>
        <begin position="115"/>
        <end position="124"/>
    </location>
</feature>
<dbReference type="Proteomes" id="UP000288024">
    <property type="component" value="Unassembled WGS sequence"/>
</dbReference>
<accession>A0A3S2TVA2</accession>
<keyword evidence="4" id="KW-1185">Reference proteome</keyword>
<proteinExistence type="predicted"/>
<keyword evidence="2" id="KW-1133">Transmembrane helix</keyword>
<dbReference type="AlphaFoldDB" id="A0A3S2TVA2"/>
<sequence>MAQISLVKGILLGGLIGASLSMLDKQTRKNSMYKMRNLKSSFTDFDSMSTSITDTSEKVKLTAEKVSSDVAFIMEKVEELKEVTPTIASIVKETKDAFTTGSSTHEEEYKPHGLTSSISSTSSTQYLPQYTH</sequence>
<evidence type="ECO:0000313" key="3">
    <source>
        <dbReference type="EMBL" id="RVT59065.1"/>
    </source>
</evidence>